<dbReference type="GO" id="GO:0008270">
    <property type="term" value="F:zinc ion binding"/>
    <property type="evidence" value="ECO:0007669"/>
    <property type="project" value="UniProtKB-KW"/>
</dbReference>
<dbReference type="Pfam" id="PF13913">
    <property type="entry name" value="zf-C2HC_2"/>
    <property type="match status" value="1"/>
</dbReference>
<dbReference type="GO" id="GO:0005634">
    <property type="term" value="C:nucleus"/>
    <property type="evidence" value="ECO:0007669"/>
    <property type="project" value="UniProtKB-SubCell"/>
</dbReference>
<dbReference type="PROSITE" id="PS50157">
    <property type="entry name" value="ZINC_FINGER_C2H2_2"/>
    <property type="match status" value="7"/>
</dbReference>
<reference evidence="13" key="3">
    <citation type="submission" date="2025-09" db="UniProtKB">
        <authorList>
            <consortium name="Ensembl"/>
        </authorList>
    </citation>
    <scope>IDENTIFICATION</scope>
</reference>
<dbReference type="Pfam" id="PF00096">
    <property type="entry name" value="zf-C2H2"/>
    <property type="match status" value="6"/>
</dbReference>
<keyword evidence="7" id="KW-0238">DNA-binding</keyword>
<dbReference type="Ensembl" id="ENSCSAVT00000007697.1">
    <property type="protein sequence ID" value="ENSCSAVP00000007598.1"/>
    <property type="gene ID" value="ENSCSAVG00000004543.1"/>
</dbReference>
<dbReference type="GeneTree" id="ENSGT00940000164692"/>
<dbReference type="Gene3D" id="3.30.160.60">
    <property type="entry name" value="Classic Zinc Finger"/>
    <property type="match status" value="6"/>
</dbReference>
<evidence type="ECO:0000256" key="1">
    <source>
        <dbReference type="ARBA" id="ARBA00004123"/>
    </source>
</evidence>
<keyword evidence="2" id="KW-0479">Metal-binding</keyword>
<dbReference type="SMART" id="SM00355">
    <property type="entry name" value="ZnF_C2H2"/>
    <property type="match status" value="7"/>
</dbReference>
<feature type="compositionally biased region" description="Low complexity" evidence="11">
    <location>
        <begin position="381"/>
        <end position="410"/>
    </location>
</feature>
<keyword evidence="4 10" id="KW-0863">Zinc-finger</keyword>
<dbReference type="FunFam" id="3.30.160.60:FF:000100">
    <property type="entry name" value="Zinc finger 45-like"/>
    <property type="match status" value="1"/>
</dbReference>
<feature type="compositionally biased region" description="Basic and acidic residues" evidence="11">
    <location>
        <begin position="317"/>
        <end position="331"/>
    </location>
</feature>
<evidence type="ECO:0000259" key="12">
    <source>
        <dbReference type="PROSITE" id="PS50157"/>
    </source>
</evidence>
<reference evidence="13" key="2">
    <citation type="submission" date="2025-08" db="UniProtKB">
        <authorList>
            <consortium name="Ensembl"/>
        </authorList>
    </citation>
    <scope>IDENTIFICATION</scope>
</reference>
<keyword evidence="3" id="KW-0677">Repeat</keyword>
<dbReference type="FunFam" id="3.30.160.60:FF:000159">
    <property type="entry name" value="Mds1 and evi1 complex locus protein"/>
    <property type="match status" value="1"/>
</dbReference>
<sequence length="607" mass="68218">FNCEHCDKSFTDPSNLQRHIRQQHVGARAHPCPECGKTFATSSGLKQHQHIHSSVKPFTCEVCHKSYTQFSNLCRHKRMRADCRTQIKCRSCNQLFPNSSSLNKHRRFCESKANNLLPNALGFDTLRPGLWNPTPDQLRALYPLHPFPFGAGPPISGGNPMMASMLPHHSNQPRKPLSFAARPFESSIPPSGGGEMKVGKPSMAHAQIQCCNPNTDNIENLPNRPGLHFPYTLRTDGSKFLGLPSLPTKTPTGVSNIAIQVDLTSAGMPKQRKQYPIFVHNERNKFNITPCSEFSHHNEDQSQGRSLSNLQHKSHYRRDVADDKAESRHNDSSPFPGQSPEQNEQSRSKRSGIWHPILSPHSSSGSSNSEARRELSNEQKSSSTSQSAQSPATSPSAAPEEGRLPDQTPGGSPPPPHTPTAKPMVNPLQMLSHSAKPFSYETMFQHLSRQATTGQQTVRPDSLLAPIKTYVDQQQLINVDESVFRRKFSPFSTARHPPLTLRHSGHPFYSSSNRYLRGSSGRIGKERYTCKFCGKIFPRSANLTRHVRTHTGEQPYRCKYCDRSFSISSNLQRHVRNIHNKERPYTCHLCGRAFGQHTNLERHLRKH</sequence>
<dbReference type="HOGENOM" id="CLU_006627_2_1_1"/>
<reference evidence="14" key="1">
    <citation type="submission" date="2003-08" db="EMBL/GenBank/DDBJ databases">
        <authorList>
            <person name="Birren B."/>
            <person name="Nusbaum C."/>
            <person name="Abebe A."/>
            <person name="Abouelleil A."/>
            <person name="Adekoya E."/>
            <person name="Ait-zahra M."/>
            <person name="Allen N."/>
            <person name="Allen T."/>
            <person name="An P."/>
            <person name="Anderson M."/>
            <person name="Anderson S."/>
            <person name="Arachchi H."/>
            <person name="Armbruster J."/>
            <person name="Bachantsang P."/>
            <person name="Baldwin J."/>
            <person name="Barry A."/>
            <person name="Bayul T."/>
            <person name="Blitshsteyn B."/>
            <person name="Bloom T."/>
            <person name="Blye J."/>
            <person name="Boguslavskiy L."/>
            <person name="Borowsky M."/>
            <person name="Boukhgalter B."/>
            <person name="Brunache A."/>
            <person name="Butler J."/>
            <person name="Calixte N."/>
            <person name="Calvo S."/>
            <person name="Camarata J."/>
            <person name="Campo K."/>
            <person name="Chang J."/>
            <person name="Cheshatsang Y."/>
            <person name="Citroen M."/>
            <person name="Collymore A."/>
            <person name="Considine T."/>
            <person name="Cook A."/>
            <person name="Cooke P."/>
            <person name="Corum B."/>
            <person name="Cuomo C."/>
            <person name="David R."/>
            <person name="Dawoe T."/>
            <person name="Degray S."/>
            <person name="Dodge S."/>
            <person name="Dooley K."/>
            <person name="Dorje P."/>
            <person name="Dorjee K."/>
            <person name="Dorris L."/>
            <person name="Duffey N."/>
            <person name="Dupes A."/>
            <person name="Elkins T."/>
            <person name="Engels R."/>
            <person name="Erickson J."/>
            <person name="Farina A."/>
            <person name="Faro S."/>
            <person name="Ferreira P."/>
            <person name="Fischer H."/>
            <person name="Fitzgerald M."/>
            <person name="Foley K."/>
            <person name="Gage D."/>
            <person name="Galagan J."/>
            <person name="Gearin G."/>
            <person name="Gnerre S."/>
            <person name="Gnirke A."/>
            <person name="Goyette A."/>
            <person name="Graham J."/>
            <person name="Grandbois E."/>
            <person name="Gyaltsen K."/>
            <person name="Hafez N."/>
            <person name="Hagopian D."/>
            <person name="Hagos B."/>
            <person name="Hall J."/>
            <person name="Hatcher B."/>
            <person name="Heller A."/>
            <person name="Higgins H."/>
            <person name="Honan T."/>
            <person name="Horn A."/>
            <person name="Houde N."/>
            <person name="Hughes L."/>
            <person name="Hulme W."/>
            <person name="Husby E."/>
            <person name="Iliev I."/>
            <person name="Jaffe D."/>
            <person name="Jones C."/>
            <person name="Kamal M."/>
            <person name="Kamat A."/>
            <person name="Kamvysselis M."/>
            <person name="Karlsson E."/>
            <person name="Kells C."/>
            <person name="Kieu A."/>
            <person name="Kisner P."/>
            <person name="Kodira C."/>
            <person name="Kulbokas E."/>
            <person name="Labutti K."/>
            <person name="Lama D."/>
            <person name="Landers T."/>
            <person name="Leger J."/>
            <person name="Levine S."/>
            <person name="Lewis D."/>
            <person name="Lewis T."/>
            <person name="Lindblad-toh K."/>
            <person name="Liu X."/>
            <person name="Lokyitsang T."/>
            <person name="Lokyitsang Y."/>
            <person name="Lucien O."/>
            <person name="Lui A."/>
            <person name="Ma L.J."/>
            <person name="Mabbitt R."/>
            <person name="Macdonald J."/>
            <person name="Maclean C."/>
            <person name="Major J."/>
            <person name="Manning J."/>
            <person name="Marabella R."/>
            <person name="Maru K."/>
            <person name="Matthews C."/>
            <person name="Mauceli E."/>
            <person name="Mccarthy M."/>
            <person name="Mcdonough S."/>
            <person name="Mcghee T."/>
            <person name="Meldrim J."/>
            <person name="Meneus L."/>
            <person name="Mesirov J."/>
            <person name="Mihalev A."/>
            <person name="Mihova T."/>
            <person name="Mikkelsen T."/>
            <person name="Mlenga V."/>
            <person name="Moru K."/>
            <person name="Mozes J."/>
            <person name="Mulrain L."/>
            <person name="Munson G."/>
            <person name="Naylor J."/>
            <person name="Newes C."/>
            <person name="Nguyen C."/>
            <person name="Nguyen N."/>
            <person name="Nguyen T."/>
            <person name="Nicol R."/>
            <person name="Nielsen C."/>
            <person name="Nizzari M."/>
            <person name="Norbu C."/>
            <person name="Norbu N."/>
            <person name="O'donnell P."/>
            <person name="Okoawo O."/>
            <person name="O'leary S."/>
            <person name="Omotosho B."/>
            <person name="O'neill K."/>
            <person name="Osman S."/>
            <person name="Parker S."/>
            <person name="Perrin D."/>
            <person name="Phunkhang P."/>
            <person name="Piqani B."/>
            <person name="Purcell S."/>
            <person name="Rachupka T."/>
            <person name="Ramasamy U."/>
            <person name="Rameau R."/>
            <person name="Ray V."/>
            <person name="Raymond C."/>
            <person name="Retta R."/>
            <person name="Richardson S."/>
            <person name="Rise C."/>
            <person name="Rodriguez J."/>
            <person name="Rogers J."/>
            <person name="Rogov P."/>
            <person name="Rutman M."/>
            <person name="Schupbach R."/>
            <person name="Seaman C."/>
            <person name="Settipalli S."/>
            <person name="Sharpe T."/>
            <person name="Sheridan J."/>
            <person name="Sherpa N."/>
            <person name="Shi J."/>
            <person name="Smirnov S."/>
            <person name="Smith C."/>
            <person name="Sougnez C."/>
            <person name="Spencer B."/>
            <person name="Stalker J."/>
            <person name="Stange-thomann N."/>
            <person name="Stavropoulos S."/>
            <person name="Stetson K."/>
            <person name="Stone C."/>
            <person name="Stone S."/>
            <person name="Stubbs M."/>
            <person name="Talamas J."/>
            <person name="Tchuinga P."/>
            <person name="Tenzing P."/>
            <person name="Tesfaye S."/>
            <person name="Theodore J."/>
            <person name="Thoulutsang Y."/>
            <person name="Topham K."/>
            <person name="Towey S."/>
            <person name="Tsamla T."/>
            <person name="Tsomo N."/>
            <person name="Vallee D."/>
            <person name="Vassiliev H."/>
            <person name="Venkataraman V."/>
            <person name="Vinson J."/>
            <person name="Vo A."/>
            <person name="Wade C."/>
            <person name="Wang S."/>
            <person name="Wangchuk T."/>
            <person name="Wangdi T."/>
            <person name="Whittaker C."/>
            <person name="Wilkinson J."/>
            <person name="Wu Y."/>
            <person name="Wyman D."/>
            <person name="Yadav S."/>
            <person name="Yang S."/>
            <person name="Yang X."/>
            <person name="Yeager S."/>
            <person name="Yee E."/>
            <person name="Young G."/>
            <person name="Zainoun J."/>
            <person name="Zembeck L."/>
            <person name="Zimmer A."/>
            <person name="Zody M."/>
            <person name="Lander E."/>
        </authorList>
    </citation>
    <scope>NUCLEOTIDE SEQUENCE [LARGE SCALE GENOMIC DNA]</scope>
</reference>
<organism evidence="13 14">
    <name type="scientific">Ciona savignyi</name>
    <name type="common">Pacific transparent sea squirt</name>
    <dbReference type="NCBI Taxonomy" id="51511"/>
    <lineage>
        <taxon>Eukaryota</taxon>
        <taxon>Metazoa</taxon>
        <taxon>Chordata</taxon>
        <taxon>Tunicata</taxon>
        <taxon>Ascidiacea</taxon>
        <taxon>Phlebobranchia</taxon>
        <taxon>Cionidae</taxon>
        <taxon>Ciona</taxon>
    </lineage>
</organism>
<feature type="domain" description="C2H2-type" evidence="12">
    <location>
        <begin position="585"/>
        <end position="607"/>
    </location>
</feature>
<evidence type="ECO:0000256" key="8">
    <source>
        <dbReference type="ARBA" id="ARBA00023163"/>
    </source>
</evidence>
<evidence type="ECO:0000256" key="11">
    <source>
        <dbReference type="SAM" id="MobiDB-lite"/>
    </source>
</evidence>
<feature type="domain" description="C2H2-type" evidence="12">
    <location>
        <begin position="58"/>
        <end position="85"/>
    </location>
</feature>
<proteinExistence type="predicted"/>
<evidence type="ECO:0000256" key="9">
    <source>
        <dbReference type="ARBA" id="ARBA00023242"/>
    </source>
</evidence>
<dbReference type="FunFam" id="3.30.160.60:FF:000929">
    <property type="entry name" value="Uncharacterized protein, isoform B"/>
    <property type="match status" value="1"/>
</dbReference>
<dbReference type="Proteomes" id="UP000007875">
    <property type="component" value="Unassembled WGS sequence"/>
</dbReference>
<dbReference type="eggNOG" id="KOG1721">
    <property type="taxonomic scope" value="Eukaryota"/>
</dbReference>
<feature type="domain" description="C2H2-type" evidence="12">
    <location>
        <begin position="87"/>
        <end position="115"/>
    </location>
</feature>
<dbReference type="InParanoid" id="H2YQJ0"/>
<evidence type="ECO:0000256" key="4">
    <source>
        <dbReference type="ARBA" id="ARBA00022771"/>
    </source>
</evidence>
<feature type="domain" description="C2H2-type" evidence="12">
    <location>
        <begin position="528"/>
        <end position="555"/>
    </location>
</feature>
<feature type="compositionally biased region" description="Low complexity" evidence="11">
    <location>
        <begin position="359"/>
        <end position="369"/>
    </location>
</feature>
<keyword evidence="9" id="KW-0539">Nucleus</keyword>
<dbReference type="GO" id="GO:0003677">
    <property type="term" value="F:DNA binding"/>
    <property type="evidence" value="ECO:0007669"/>
    <property type="project" value="UniProtKB-KW"/>
</dbReference>
<feature type="domain" description="C2H2-type" evidence="12">
    <location>
        <begin position="1"/>
        <end position="29"/>
    </location>
</feature>
<evidence type="ECO:0000256" key="6">
    <source>
        <dbReference type="ARBA" id="ARBA00023015"/>
    </source>
</evidence>
<dbReference type="InterPro" id="IPR036236">
    <property type="entry name" value="Znf_C2H2_sf"/>
</dbReference>
<dbReference type="PANTHER" id="PTHR16515:SF66">
    <property type="entry name" value="C2H2-TYPE DOMAIN-CONTAINING PROTEIN"/>
    <property type="match status" value="1"/>
</dbReference>
<keyword evidence="6" id="KW-0805">Transcription regulation</keyword>
<dbReference type="FunFam" id="3.30.160.60:FF:000126">
    <property type="entry name" value="Mds1 and evi1 complex locus protein"/>
    <property type="match status" value="1"/>
</dbReference>
<evidence type="ECO:0000256" key="2">
    <source>
        <dbReference type="ARBA" id="ARBA00022723"/>
    </source>
</evidence>
<evidence type="ECO:0000256" key="5">
    <source>
        <dbReference type="ARBA" id="ARBA00022833"/>
    </source>
</evidence>
<feature type="domain" description="C2H2-type" evidence="12">
    <location>
        <begin position="30"/>
        <end position="57"/>
    </location>
</feature>
<feature type="compositionally biased region" description="Polar residues" evidence="11">
    <location>
        <begin position="332"/>
        <end position="345"/>
    </location>
</feature>
<protein>
    <recommendedName>
        <fullName evidence="12">C2H2-type domain-containing protein</fullName>
    </recommendedName>
</protein>
<dbReference type="STRING" id="51511.ENSCSAVP00000007598"/>
<dbReference type="FunFam" id="3.30.160.60:FF:000150">
    <property type="entry name" value="Mds1 and evi1 complex locus protein"/>
    <property type="match status" value="1"/>
</dbReference>
<evidence type="ECO:0000256" key="7">
    <source>
        <dbReference type="ARBA" id="ARBA00023125"/>
    </source>
</evidence>
<dbReference type="AlphaFoldDB" id="H2YQJ0"/>
<keyword evidence="5" id="KW-0862">Zinc</keyword>
<evidence type="ECO:0000256" key="3">
    <source>
        <dbReference type="ARBA" id="ARBA00022737"/>
    </source>
</evidence>
<dbReference type="SUPFAM" id="SSF57667">
    <property type="entry name" value="beta-beta-alpha zinc fingers"/>
    <property type="match status" value="4"/>
</dbReference>
<dbReference type="InterPro" id="IPR013087">
    <property type="entry name" value="Znf_C2H2_type"/>
</dbReference>
<evidence type="ECO:0000313" key="13">
    <source>
        <dbReference type="Ensembl" id="ENSCSAVP00000007598.1"/>
    </source>
</evidence>
<dbReference type="InterPro" id="IPR050331">
    <property type="entry name" value="Zinc_finger"/>
</dbReference>
<dbReference type="PROSITE" id="PS00028">
    <property type="entry name" value="ZINC_FINGER_C2H2_1"/>
    <property type="match status" value="5"/>
</dbReference>
<accession>H2YQJ0</accession>
<name>H2YQJ0_CIOSA</name>
<dbReference type="PANTHER" id="PTHR16515">
    <property type="entry name" value="PR DOMAIN ZINC FINGER PROTEIN"/>
    <property type="match status" value="1"/>
</dbReference>
<evidence type="ECO:0000256" key="10">
    <source>
        <dbReference type="PROSITE-ProRule" id="PRU00042"/>
    </source>
</evidence>
<comment type="subcellular location">
    <subcellularLocation>
        <location evidence="1">Nucleus</location>
    </subcellularLocation>
</comment>
<dbReference type="FunFam" id="3.30.160.60:FF:000112">
    <property type="entry name" value="Mds1 and evi1 complex locus protein"/>
    <property type="match status" value="1"/>
</dbReference>
<keyword evidence="8" id="KW-0804">Transcription</keyword>
<evidence type="ECO:0000313" key="14">
    <source>
        <dbReference type="Proteomes" id="UP000007875"/>
    </source>
</evidence>
<feature type="domain" description="C2H2-type" evidence="12">
    <location>
        <begin position="556"/>
        <end position="584"/>
    </location>
</feature>
<feature type="region of interest" description="Disordered" evidence="11">
    <location>
        <begin position="290"/>
        <end position="425"/>
    </location>
</feature>
<dbReference type="GO" id="GO:0006355">
    <property type="term" value="P:regulation of DNA-templated transcription"/>
    <property type="evidence" value="ECO:0007669"/>
    <property type="project" value="UniProtKB-ARBA"/>
</dbReference>
<keyword evidence="14" id="KW-1185">Reference proteome</keyword>